<dbReference type="GO" id="GO:0003729">
    <property type="term" value="F:mRNA binding"/>
    <property type="evidence" value="ECO:0007669"/>
    <property type="project" value="TreeGrafter"/>
</dbReference>
<organism evidence="5 6">
    <name type="scientific">Tribonema minus</name>
    <dbReference type="NCBI Taxonomy" id="303371"/>
    <lineage>
        <taxon>Eukaryota</taxon>
        <taxon>Sar</taxon>
        <taxon>Stramenopiles</taxon>
        <taxon>Ochrophyta</taxon>
        <taxon>PX clade</taxon>
        <taxon>Xanthophyceae</taxon>
        <taxon>Tribonematales</taxon>
        <taxon>Tribonemataceae</taxon>
        <taxon>Tribonema</taxon>
    </lineage>
</organism>
<dbReference type="EMBL" id="JAFCMP010000124">
    <property type="protein sequence ID" value="KAG5185642.1"/>
    <property type="molecule type" value="Genomic_DNA"/>
</dbReference>
<feature type="non-terminal residue" evidence="5">
    <location>
        <position position="1"/>
    </location>
</feature>
<dbReference type="PANTHER" id="PTHR10724:SF7">
    <property type="entry name" value="SMALL RIBOSOMAL SUBUNIT PROTEIN BS1C"/>
    <property type="match status" value="1"/>
</dbReference>
<dbReference type="GO" id="GO:1990904">
    <property type="term" value="C:ribonucleoprotein complex"/>
    <property type="evidence" value="ECO:0007669"/>
    <property type="project" value="UniProtKB-KW"/>
</dbReference>
<dbReference type="CDD" id="cd04465">
    <property type="entry name" value="S1_RPS1_repeat_ec2_hs2"/>
    <property type="match status" value="1"/>
</dbReference>
<evidence type="ECO:0000313" key="6">
    <source>
        <dbReference type="Proteomes" id="UP000664859"/>
    </source>
</evidence>
<feature type="domain" description="S1 motif" evidence="4">
    <location>
        <begin position="211"/>
        <end position="279"/>
    </location>
</feature>
<dbReference type="Pfam" id="PF00575">
    <property type="entry name" value="S1"/>
    <property type="match status" value="3"/>
</dbReference>
<feature type="non-terminal residue" evidence="5">
    <location>
        <position position="351"/>
    </location>
</feature>
<sequence length="351" mass="38858">PTSHFEKMKMRWKGPPKRIFDTAEDDESYQQFADMLSEQQVSFNRGETVTGVVVQYEQRGLLVDIGAKASAYLPLREAALVPCEDIEALFNIDDSVEFMVISDENEMGQVTLSVRRLEFEKAWQRVDDMHKADTVFDAEVVAVNKGGAIVLVEGLRAFLPGSHLCGGVPSEELVGRMLPFKFLEVNSETNKLVVSNRRAVVETEMQELARGDVVEGFIKAIKPYGAFVEIRGMSGLLHISQISYDRIEDLGAIVQVGMAVKCMIIDHDKVAGRIALSTKTLEPEPGDMLKNPQKVFDLAEETAAKYHERMEAERKAREEAAKVIVMGLGDGLDSFDTDVLAGITDGIDSVL</sequence>
<dbReference type="AlphaFoldDB" id="A0A835Z197"/>
<dbReference type="GO" id="GO:0003735">
    <property type="term" value="F:structural constituent of ribosome"/>
    <property type="evidence" value="ECO:0007669"/>
    <property type="project" value="TreeGrafter"/>
</dbReference>
<keyword evidence="2 5" id="KW-0689">Ribosomal protein</keyword>
<dbReference type="InterPro" id="IPR035104">
    <property type="entry name" value="Ribosomal_protein_S1-like"/>
</dbReference>
<keyword evidence="6" id="KW-1185">Reference proteome</keyword>
<dbReference type="GO" id="GO:0006412">
    <property type="term" value="P:translation"/>
    <property type="evidence" value="ECO:0007669"/>
    <property type="project" value="TreeGrafter"/>
</dbReference>
<keyword evidence="3" id="KW-0687">Ribonucleoprotein</keyword>
<comment type="similarity">
    <text evidence="1">Belongs to the bacterial ribosomal protein bS1 family.</text>
</comment>
<dbReference type="PROSITE" id="PS50126">
    <property type="entry name" value="S1"/>
    <property type="match status" value="3"/>
</dbReference>
<evidence type="ECO:0000313" key="5">
    <source>
        <dbReference type="EMBL" id="KAG5185642.1"/>
    </source>
</evidence>
<evidence type="ECO:0000256" key="2">
    <source>
        <dbReference type="ARBA" id="ARBA00022980"/>
    </source>
</evidence>
<dbReference type="InterPro" id="IPR003029">
    <property type="entry name" value="S1_domain"/>
</dbReference>
<dbReference type="InterPro" id="IPR012340">
    <property type="entry name" value="NA-bd_OB-fold"/>
</dbReference>
<dbReference type="PANTHER" id="PTHR10724">
    <property type="entry name" value="30S RIBOSOMAL PROTEIN S1"/>
    <property type="match status" value="1"/>
</dbReference>
<feature type="domain" description="S1 motif" evidence="4">
    <location>
        <begin position="133"/>
        <end position="197"/>
    </location>
</feature>
<dbReference type="Proteomes" id="UP000664859">
    <property type="component" value="Unassembled WGS sequence"/>
</dbReference>
<name>A0A835Z197_9STRA</name>
<dbReference type="GO" id="GO:0005840">
    <property type="term" value="C:ribosome"/>
    <property type="evidence" value="ECO:0007669"/>
    <property type="project" value="UniProtKB-KW"/>
</dbReference>
<dbReference type="Gene3D" id="2.40.50.140">
    <property type="entry name" value="Nucleic acid-binding proteins"/>
    <property type="match status" value="3"/>
</dbReference>
<reference evidence="5" key="1">
    <citation type="submission" date="2021-02" db="EMBL/GenBank/DDBJ databases">
        <title>First Annotated Genome of the Yellow-green Alga Tribonema minus.</title>
        <authorList>
            <person name="Mahan K.M."/>
        </authorList>
    </citation>
    <scope>NUCLEOTIDE SEQUENCE</scope>
    <source>
        <strain evidence="5">UTEX B ZZ1240</strain>
    </source>
</reference>
<protein>
    <submittedName>
        <fullName evidence="5">Plastid ribosomal protein S1</fullName>
    </submittedName>
</protein>
<dbReference type="SUPFAM" id="SSF50249">
    <property type="entry name" value="Nucleic acid-binding proteins"/>
    <property type="match status" value="3"/>
</dbReference>
<proteinExistence type="inferred from homology"/>
<dbReference type="SMART" id="SM00316">
    <property type="entry name" value="S1"/>
    <property type="match status" value="3"/>
</dbReference>
<gene>
    <name evidence="5" type="ORF">JKP88DRAFT_155666</name>
</gene>
<evidence type="ECO:0000256" key="1">
    <source>
        <dbReference type="ARBA" id="ARBA00006767"/>
    </source>
</evidence>
<comment type="caution">
    <text evidence="5">The sequence shown here is derived from an EMBL/GenBank/DDBJ whole genome shotgun (WGS) entry which is preliminary data.</text>
</comment>
<dbReference type="PRINTS" id="PR00681">
    <property type="entry name" value="RIBOSOMALS1"/>
</dbReference>
<dbReference type="CDD" id="cd05687">
    <property type="entry name" value="S1_RPS1_repeat_ec1_hs1"/>
    <property type="match status" value="1"/>
</dbReference>
<feature type="domain" description="S1 motif" evidence="4">
    <location>
        <begin position="46"/>
        <end position="115"/>
    </location>
</feature>
<accession>A0A835Z197</accession>
<dbReference type="InterPro" id="IPR050437">
    <property type="entry name" value="Ribos_protein_bS1-like"/>
</dbReference>
<dbReference type="OrthoDB" id="412781at2759"/>
<evidence type="ECO:0000256" key="3">
    <source>
        <dbReference type="ARBA" id="ARBA00023274"/>
    </source>
</evidence>
<evidence type="ECO:0000259" key="4">
    <source>
        <dbReference type="PROSITE" id="PS50126"/>
    </source>
</evidence>